<organism evidence="3 4">
    <name type="scientific">Pseudomonas wadenswilerensis</name>
    <dbReference type="NCBI Taxonomy" id="1785161"/>
    <lineage>
        <taxon>Bacteria</taxon>
        <taxon>Pseudomonadati</taxon>
        <taxon>Pseudomonadota</taxon>
        <taxon>Gammaproteobacteria</taxon>
        <taxon>Pseudomonadales</taxon>
        <taxon>Pseudomonadaceae</taxon>
        <taxon>Pseudomonas</taxon>
    </lineage>
</organism>
<evidence type="ECO:0000313" key="3">
    <source>
        <dbReference type="EMBL" id="SUQ63872.1"/>
    </source>
</evidence>
<dbReference type="AlphaFoldDB" id="A0A380T0Q5"/>
<sequence>MSVNIDRLTITTPVPKSSTDPTALELTGAQALEQLPQVIATLSDGSVRFTAPTKGASSKSTHRTRCEWKEPTYWSLSSAAKHHNHQTMTLSKVNSAQKVVISQLHVKNDDSPAVKVFWNKGKLTYGFRQSYNQAAPASVTLLANVPLGAAFEIILDVTAQGVVTLVATCNGTTGSSGALQMDSSWNSRTFNFHGGVYNQIDYSDSTPSTDGSICIINALALGHH</sequence>
<keyword evidence="3" id="KW-0456">Lyase</keyword>
<dbReference type="Pfam" id="PF08787">
    <property type="entry name" value="Alginate_lyase2"/>
    <property type="match status" value="1"/>
</dbReference>
<feature type="region of interest" description="Disordered" evidence="1">
    <location>
        <begin position="1"/>
        <end position="21"/>
    </location>
</feature>
<dbReference type="Gene3D" id="2.60.120.200">
    <property type="match status" value="1"/>
</dbReference>
<evidence type="ECO:0000256" key="1">
    <source>
        <dbReference type="SAM" id="MobiDB-lite"/>
    </source>
</evidence>
<evidence type="ECO:0000313" key="4">
    <source>
        <dbReference type="Proteomes" id="UP000255177"/>
    </source>
</evidence>
<feature type="domain" description="Alginate lyase 2" evidence="2">
    <location>
        <begin position="3"/>
        <end position="223"/>
    </location>
</feature>
<proteinExistence type="predicted"/>
<dbReference type="Proteomes" id="UP000255177">
    <property type="component" value="Unassembled WGS sequence"/>
</dbReference>
<dbReference type="GO" id="GO:0016829">
    <property type="term" value="F:lyase activity"/>
    <property type="evidence" value="ECO:0007669"/>
    <property type="project" value="UniProtKB-KW"/>
</dbReference>
<dbReference type="SUPFAM" id="SSF49899">
    <property type="entry name" value="Concanavalin A-like lectins/glucanases"/>
    <property type="match status" value="1"/>
</dbReference>
<dbReference type="EMBL" id="UIDD01000008">
    <property type="protein sequence ID" value="SUQ63872.1"/>
    <property type="molecule type" value="Genomic_DNA"/>
</dbReference>
<accession>A0A380T0Q5</accession>
<reference evidence="4" key="1">
    <citation type="submission" date="2018-07" db="EMBL/GenBank/DDBJ databases">
        <authorList>
            <person name="Blom J."/>
        </authorList>
    </citation>
    <scope>NUCLEOTIDE SEQUENCE [LARGE SCALE GENOMIC DNA]</scope>
    <source>
        <strain evidence="4">CCOS 864</strain>
    </source>
</reference>
<keyword evidence="4" id="KW-1185">Reference proteome</keyword>
<gene>
    <name evidence="3" type="ORF">CCOS864_03326</name>
</gene>
<name>A0A380T0Q5_9PSED</name>
<dbReference type="RefSeq" id="WP_115087487.1">
    <property type="nucleotide sequence ID" value="NZ_CBCSFG010000024.1"/>
</dbReference>
<evidence type="ECO:0000259" key="2">
    <source>
        <dbReference type="Pfam" id="PF08787"/>
    </source>
</evidence>
<dbReference type="InterPro" id="IPR014895">
    <property type="entry name" value="Alginate_lyase_2"/>
</dbReference>
<dbReference type="InterPro" id="IPR013320">
    <property type="entry name" value="ConA-like_dom_sf"/>
</dbReference>
<protein>
    <submittedName>
        <fullName evidence="3">Alginate lyase family protein</fullName>
    </submittedName>
</protein>